<dbReference type="GO" id="GO:0016887">
    <property type="term" value="F:ATP hydrolysis activity"/>
    <property type="evidence" value="ECO:0007669"/>
    <property type="project" value="InterPro"/>
</dbReference>
<name>A0A9D1JFK4_9FIRM</name>
<sequence>MRQDFFPALKKRLTQRLQLGEDTGDQEVLEQIDQLLDEAGHDSYLPVRERERLRKELFFSVRRLDVLQELLEDPGVTEIMVNGYEKIFVERAGRVERWGKRFTSREKLEDVIQQIVGRCNRVVNENVPIVDARLADGARVNVVLPPVALDGAILTIRRFPEQPVTMERLLEWGSLTPEAAEFLRGLVRAGYSILIGGGTSTGKTTFLNALSNYIPKGERLITIEDNAELQIQGVENLVRLEVKNANLEGAREISMRDLIKTALRMRPDRIVVGEVRGEEAMDLLQAWNTGHEGSLGTLHANSCRDMVSRLETMALMGMQLPLEAVRRQIAAGVEILVHLGRRGGQRRVLEIAEITGFQEAQVQTKPLYLWQEKKRRLERAGELCRREKLDREEEK</sequence>
<dbReference type="Pfam" id="PF00437">
    <property type="entry name" value="T2SSE"/>
    <property type="match status" value="1"/>
</dbReference>
<dbReference type="PANTHER" id="PTHR30486:SF15">
    <property type="entry name" value="TYPE II_IV SECRETION SYSTEM ATPASE"/>
    <property type="match status" value="1"/>
</dbReference>
<feature type="domain" description="Bacterial type II secretion system protein E" evidence="2">
    <location>
        <begin position="67"/>
        <end position="328"/>
    </location>
</feature>
<evidence type="ECO:0000313" key="4">
    <source>
        <dbReference type="Proteomes" id="UP000886841"/>
    </source>
</evidence>
<dbReference type="Gene3D" id="3.40.50.300">
    <property type="entry name" value="P-loop containing nucleotide triphosphate hydrolases"/>
    <property type="match status" value="1"/>
</dbReference>
<proteinExistence type="inferred from homology"/>
<protein>
    <submittedName>
        <fullName evidence="3">CpaF family protein</fullName>
    </submittedName>
</protein>
<dbReference type="PANTHER" id="PTHR30486">
    <property type="entry name" value="TWITCHING MOTILITY PROTEIN PILT"/>
    <property type="match status" value="1"/>
</dbReference>
<gene>
    <name evidence="3" type="ORF">IAB98_06290</name>
</gene>
<organism evidence="3 4">
    <name type="scientific">Candidatus Egerieimonas intestinavium</name>
    <dbReference type="NCBI Taxonomy" id="2840777"/>
    <lineage>
        <taxon>Bacteria</taxon>
        <taxon>Bacillati</taxon>
        <taxon>Bacillota</taxon>
        <taxon>Clostridia</taxon>
        <taxon>Lachnospirales</taxon>
        <taxon>Lachnospiraceae</taxon>
        <taxon>Lachnospiraceae incertae sedis</taxon>
        <taxon>Candidatus Egerieimonas</taxon>
    </lineage>
</organism>
<dbReference type="InterPro" id="IPR027417">
    <property type="entry name" value="P-loop_NTPase"/>
</dbReference>
<dbReference type="CDD" id="cd01130">
    <property type="entry name" value="VirB11-like_ATPase"/>
    <property type="match status" value="1"/>
</dbReference>
<dbReference type="InterPro" id="IPR001482">
    <property type="entry name" value="T2SS/T4SS_dom"/>
</dbReference>
<evidence type="ECO:0000313" key="3">
    <source>
        <dbReference type="EMBL" id="HIR93009.1"/>
    </source>
</evidence>
<dbReference type="AlphaFoldDB" id="A0A9D1JFK4"/>
<comment type="similarity">
    <text evidence="1">Belongs to the GSP E family.</text>
</comment>
<reference evidence="3" key="2">
    <citation type="journal article" date="2021" name="PeerJ">
        <title>Extensive microbial diversity within the chicken gut microbiome revealed by metagenomics and culture.</title>
        <authorList>
            <person name="Gilroy R."/>
            <person name="Ravi A."/>
            <person name="Getino M."/>
            <person name="Pursley I."/>
            <person name="Horton D.L."/>
            <person name="Alikhan N.F."/>
            <person name="Baker D."/>
            <person name="Gharbi K."/>
            <person name="Hall N."/>
            <person name="Watson M."/>
            <person name="Adriaenssens E.M."/>
            <person name="Foster-Nyarko E."/>
            <person name="Jarju S."/>
            <person name="Secka A."/>
            <person name="Antonio M."/>
            <person name="Oren A."/>
            <person name="Chaudhuri R.R."/>
            <person name="La Ragione R."/>
            <person name="Hildebrand F."/>
            <person name="Pallen M.J."/>
        </authorList>
    </citation>
    <scope>NUCLEOTIDE SEQUENCE</scope>
    <source>
        <strain evidence="3">ChiSxjej1B13-7041</strain>
    </source>
</reference>
<dbReference type="InterPro" id="IPR050921">
    <property type="entry name" value="T4SS_GSP_E_ATPase"/>
</dbReference>
<dbReference type="Proteomes" id="UP000886841">
    <property type="component" value="Unassembled WGS sequence"/>
</dbReference>
<reference evidence="3" key="1">
    <citation type="submission" date="2020-10" db="EMBL/GenBank/DDBJ databases">
        <authorList>
            <person name="Gilroy R."/>
        </authorList>
    </citation>
    <scope>NUCLEOTIDE SEQUENCE</scope>
    <source>
        <strain evidence="3">ChiSxjej1B13-7041</strain>
    </source>
</reference>
<evidence type="ECO:0000259" key="2">
    <source>
        <dbReference type="Pfam" id="PF00437"/>
    </source>
</evidence>
<dbReference type="SUPFAM" id="SSF52540">
    <property type="entry name" value="P-loop containing nucleoside triphosphate hydrolases"/>
    <property type="match status" value="1"/>
</dbReference>
<dbReference type="EMBL" id="DVHU01000059">
    <property type="protein sequence ID" value="HIR93009.1"/>
    <property type="molecule type" value="Genomic_DNA"/>
</dbReference>
<accession>A0A9D1JFK4</accession>
<evidence type="ECO:0000256" key="1">
    <source>
        <dbReference type="ARBA" id="ARBA00006611"/>
    </source>
</evidence>
<dbReference type="Gene3D" id="3.30.450.380">
    <property type="match status" value="1"/>
</dbReference>
<comment type="caution">
    <text evidence="3">The sequence shown here is derived from an EMBL/GenBank/DDBJ whole genome shotgun (WGS) entry which is preliminary data.</text>
</comment>